<keyword evidence="1" id="KW-0732">Signal</keyword>
<gene>
    <name evidence="2" type="ORF">IF1G_04760</name>
</gene>
<dbReference type="OrthoDB" id="7390288at2759"/>
<name>A0A545V386_9HYPO</name>
<dbReference type="AlphaFoldDB" id="A0A545V386"/>
<evidence type="ECO:0000313" key="3">
    <source>
        <dbReference type="Proteomes" id="UP000315783"/>
    </source>
</evidence>
<reference evidence="2 3" key="1">
    <citation type="journal article" date="2019" name="Appl. Microbiol. Biotechnol.">
        <title>Genome sequence of Isaria javanica and comparative genome analysis insights into family S53 peptidase evolution in fungal entomopathogens.</title>
        <authorList>
            <person name="Lin R."/>
            <person name="Zhang X."/>
            <person name="Xin B."/>
            <person name="Zou M."/>
            <person name="Gao Y."/>
            <person name="Qin F."/>
            <person name="Hu Q."/>
            <person name="Xie B."/>
            <person name="Cheng X."/>
        </authorList>
    </citation>
    <scope>NUCLEOTIDE SEQUENCE [LARGE SCALE GENOMIC DNA]</scope>
    <source>
        <strain evidence="2 3">IJ1G</strain>
    </source>
</reference>
<feature type="signal peptide" evidence="1">
    <location>
        <begin position="1"/>
        <end position="16"/>
    </location>
</feature>
<organism evidence="2 3">
    <name type="scientific">Cordyceps javanica</name>
    <dbReference type="NCBI Taxonomy" id="43265"/>
    <lineage>
        <taxon>Eukaryota</taxon>
        <taxon>Fungi</taxon>
        <taxon>Dikarya</taxon>
        <taxon>Ascomycota</taxon>
        <taxon>Pezizomycotina</taxon>
        <taxon>Sordariomycetes</taxon>
        <taxon>Hypocreomycetidae</taxon>
        <taxon>Hypocreales</taxon>
        <taxon>Cordycipitaceae</taxon>
        <taxon>Cordyceps</taxon>
    </lineage>
</organism>
<comment type="caution">
    <text evidence="2">The sequence shown here is derived from an EMBL/GenBank/DDBJ whole genome shotgun (WGS) entry which is preliminary data.</text>
</comment>
<evidence type="ECO:0000313" key="2">
    <source>
        <dbReference type="EMBL" id="TQV96177.1"/>
    </source>
</evidence>
<dbReference type="EMBL" id="SPUK01000006">
    <property type="protein sequence ID" value="TQV96177.1"/>
    <property type="molecule type" value="Genomic_DNA"/>
</dbReference>
<proteinExistence type="predicted"/>
<sequence length="83" mass="8418">MRFSAVVVAFAATVLASSKTSPPPILEGECVDVRPNPDGSWVAVGCATFTIPPGSACKLVPGNPELAYPGCCDSADCSAEETS</sequence>
<accession>A0A545V386</accession>
<feature type="chain" id="PRO_5021776415" evidence="1">
    <location>
        <begin position="17"/>
        <end position="83"/>
    </location>
</feature>
<dbReference type="Proteomes" id="UP000315783">
    <property type="component" value="Unassembled WGS sequence"/>
</dbReference>
<protein>
    <submittedName>
        <fullName evidence="2">Single domain von willebrand factor type C domain-containing protein</fullName>
    </submittedName>
</protein>
<keyword evidence="3" id="KW-1185">Reference proteome</keyword>
<evidence type="ECO:0000256" key="1">
    <source>
        <dbReference type="SAM" id="SignalP"/>
    </source>
</evidence>